<sequence>MPSHNRPDHQPHDTPERGRNPYEGRDFVTEFLASAERELLRRRGEASAVEAALGRHLQEIAVIEADVRHLKRRQRSARRRILRCRALRAANTATRVTLVIFGFFSFTVASILFINGLPGSTEMFSAAASAWAAAIALPPVR</sequence>
<accession>A0ABZ1HSP8</accession>
<protein>
    <submittedName>
        <fullName evidence="3">Uncharacterized protein</fullName>
    </submittedName>
</protein>
<dbReference type="EMBL" id="CP109135">
    <property type="protein sequence ID" value="WSD21260.1"/>
    <property type="molecule type" value="Genomic_DNA"/>
</dbReference>
<name>A0ABZ1HSP8_STRPH</name>
<gene>
    <name evidence="3" type="ORF">OHB35_52990</name>
</gene>
<dbReference type="RefSeq" id="WP_326762797.1">
    <property type="nucleotide sequence ID" value="NZ_CP109135.1"/>
</dbReference>
<evidence type="ECO:0000256" key="1">
    <source>
        <dbReference type="SAM" id="MobiDB-lite"/>
    </source>
</evidence>
<keyword evidence="2" id="KW-1133">Transmembrane helix</keyword>
<proteinExistence type="predicted"/>
<evidence type="ECO:0000313" key="3">
    <source>
        <dbReference type="EMBL" id="WSD21260.1"/>
    </source>
</evidence>
<reference evidence="3 4" key="1">
    <citation type="submission" date="2022-10" db="EMBL/GenBank/DDBJ databases">
        <title>The complete genomes of actinobacterial strains from the NBC collection.</title>
        <authorList>
            <person name="Joergensen T.S."/>
            <person name="Alvarez Arevalo M."/>
            <person name="Sterndorff E.B."/>
            <person name="Faurdal D."/>
            <person name="Vuksanovic O."/>
            <person name="Mourched A.-S."/>
            <person name="Charusanti P."/>
            <person name="Shaw S."/>
            <person name="Blin K."/>
            <person name="Weber T."/>
        </authorList>
    </citation>
    <scope>NUCLEOTIDE SEQUENCE [LARGE SCALE GENOMIC DNA]</scope>
    <source>
        <strain evidence="3 4">NBC 01752</strain>
    </source>
</reference>
<keyword evidence="2" id="KW-0812">Transmembrane</keyword>
<organism evidence="3 4">
    <name type="scientific">Streptomyces phaeochromogenes</name>
    <dbReference type="NCBI Taxonomy" id="1923"/>
    <lineage>
        <taxon>Bacteria</taxon>
        <taxon>Bacillati</taxon>
        <taxon>Actinomycetota</taxon>
        <taxon>Actinomycetes</taxon>
        <taxon>Kitasatosporales</taxon>
        <taxon>Streptomycetaceae</taxon>
        <taxon>Streptomyces</taxon>
        <taxon>Streptomyces phaeochromogenes group</taxon>
    </lineage>
</organism>
<feature type="transmembrane region" description="Helical" evidence="2">
    <location>
        <begin position="96"/>
        <end position="117"/>
    </location>
</feature>
<evidence type="ECO:0000313" key="4">
    <source>
        <dbReference type="Proteomes" id="UP001340816"/>
    </source>
</evidence>
<keyword evidence="2" id="KW-0472">Membrane</keyword>
<feature type="region of interest" description="Disordered" evidence="1">
    <location>
        <begin position="1"/>
        <end position="23"/>
    </location>
</feature>
<evidence type="ECO:0000256" key="2">
    <source>
        <dbReference type="SAM" id="Phobius"/>
    </source>
</evidence>
<keyword evidence="4" id="KW-1185">Reference proteome</keyword>
<dbReference type="Proteomes" id="UP001340816">
    <property type="component" value="Chromosome"/>
</dbReference>